<keyword evidence="11" id="KW-1185">Reference proteome</keyword>
<organism evidence="10 11">
    <name type="scientific">Lupinus angustifolius</name>
    <name type="common">Narrow-leaved blue lupine</name>
    <dbReference type="NCBI Taxonomy" id="3871"/>
    <lineage>
        <taxon>Eukaryota</taxon>
        <taxon>Viridiplantae</taxon>
        <taxon>Streptophyta</taxon>
        <taxon>Embryophyta</taxon>
        <taxon>Tracheophyta</taxon>
        <taxon>Spermatophyta</taxon>
        <taxon>Magnoliopsida</taxon>
        <taxon>eudicotyledons</taxon>
        <taxon>Gunneridae</taxon>
        <taxon>Pentapetalae</taxon>
        <taxon>rosids</taxon>
        <taxon>fabids</taxon>
        <taxon>Fabales</taxon>
        <taxon>Fabaceae</taxon>
        <taxon>Papilionoideae</taxon>
        <taxon>50 kb inversion clade</taxon>
        <taxon>genistoids sensu lato</taxon>
        <taxon>core genistoids</taxon>
        <taxon>Genisteae</taxon>
        <taxon>Lupinus</taxon>
    </lineage>
</organism>
<keyword evidence="6" id="KW-0812">Transmembrane</keyword>
<accession>A0A1J7HR07</accession>
<evidence type="ECO:0000256" key="7">
    <source>
        <dbReference type="ARBA" id="ARBA00022989"/>
    </source>
</evidence>
<dbReference type="InterPro" id="IPR033473">
    <property type="entry name" value="Atos-like_C"/>
</dbReference>
<evidence type="ECO:0000256" key="2">
    <source>
        <dbReference type="ARBA" id="ARBA00004141"/>
    </source>
</evidence>
<keyword evidence="7" id="KW-1133">Transmembrane helix</keyword>
<dbReference type="AlphaFoldDB" id="A0A1J7HR07"/>
<dbReference type="OMA" id="NMMESNK"/>
<dbReference type="InterPro" id="IPR003359">
    <property type="entry name" value="PSI_Ycf4_assembly"/>
</dbReference>
<dbReference type="SMART" id="SM01177">
    <property type="entry name" value="DUF4210"/>
    <property type="match status" value="1"/>
</dbReference>
<dbReference type="Pfam" id="PF02392">
    <property type="entry name" value="Ycf4"/>
    <property type="match status" value="1"/>
</dbReference>
<gene>
    <name evidence="10" type="ORF">TanjilG_17560</name>
</gene>
<proteinExistence type="inferred from homology"/>
<protein>
    <recommendedName>
        <fullName evidence="4">Photosystem I assembly protein Ycf4</fullName>
    </recommendedName>
</protein>
<comment type="function">
    <text evidence="1">Seems to be required for the assembly of the photosystem I complex.</text>
</comment>
<evidence type="ECO:0000256" key="1">
    <source>
        <dbReference type="ARBA" id="ARBA00002862"/>
    </source>
</evidence>
<evidence type="ECO:0000256" key="4">
    <source>
        <dbReference type="ARBA" id="ARBA00015395"/>
    </source>
</evidence>
<evidence type="ECO:0000256" key="5">
    <source>
        <dbReference type="ARBA" id="ARBA00022531"/>
    </source>
</evidence>
<dbReference type="Proteomes" id="UP000188354">
    <property type="component" value="Chromosome LG03"/>
</dbReference>
<feature type="domain" description="Atos-like conserved" evidence="9">
    <location>
        <begin position="417"/>
        <end position="476"/>
    </location>
</feature>
<keyword evidence="5" id="KW-0602">Photosynthesis</keyword>
<dbReference type="Pfam" id="PF13889">
    <property type="entry name" value="Chromosome_seg"/>
    <property type="match status" value="1"/>
</dbReference>
<sequence length="837" mass="92162">MGLPQIPQGETAENVETVAAVLDCSQQFSDANPSGMSSSMNSVISSGLAAYTLGSSFNDDLSSKTPTFDDFTKNPCFEISNASDNTFYRGAVEVTSNVHSLKIDSAERSDLFNSKSMRCAHVPASRVVGFDSCRTSSLTDGLAVVSDANLHSSAFTNVAANDTETGSSLVRKRLLSPLSSMLSPRHFKGDPLNIGSKNNEIASLVKNDNVGNSTAQDNKKANIGSKNSHIMSSCSLTSCLEQKSVPHTTESIFLFDGTLQENRGLLSQGSSPTAGTDHFRQSTQFRPQSGLFSISPKSLSSPLSLSPLGPKFSERIKTFEGCRSVVEEIKNCNKTLWRIEQSLDSSNSCRTLNIKDDDLGTACKSFEDVELLCKDFSPSSLDDITEMSWPLSQEPIPAFHSMRFTRSLSGLSVRRSLVGSFEESLLSGRFLSGNGSKNIDGFLAVLSITGGNFSPKLQKLPFSVTSVDGDCSLLYYASIDLAGNSSNKLRGQFLKRGLINDDSQTVKSQLRVPIKGRIQLVLSNPEKTPLHTFLCNYDLSDMPAGTKTFLRQKVTLESSCSTSAPMKQGSTEKGILYKGNPATEKDHDISYCREVMHTDAVDVVNKTKSTNQRNGNDSSLVSLMNKEDFSKQSPNIPSLVKLDHGCITDKCKRNERKECCDKTCDDDSGKSLESFSKMKENCNSAGPLRYALHLRFICPFPKRTNRSAQKCRYSSLPEKAGSNMEGERRFYLYNDLRVVFPQRHSDADEGKVCACIVALPCHWFIFRVEFSVTFLLDIQSIRIEVKEGIYTRRVLYMEIIGQGAIPLTRIDENLTPREIEQQAAELAYFLRVPIEVF</sequence>
<dbReference type="Pfam" id="PF13915">
    <property type="entry name" value="DUF4210"/>
    <property type="match status" value="1"/>
</dbReference>
<dbReference type="GO" id="GO:0009522">
    <property type="term" value="C:photosystem I"/>
    <property type="evidence" value="ECO:0007669"/>
    <property type="project" value="InterPro"/>
</dbReference>
<dbReference type="InterPro" id="IPR051506">
    <property type="entry name" value="ATOS_Transcription_Regulators"/>
</dbReference>
<dbReference type="Gramene" id="OIW15240">
    <property type="protein sequence ID" value="OIW15240"/>
    <property type="gene ID" value="TanjilG_17560"/>
</dbReference>
<dbReference type="EMBL" id="CM007363">
    <property type="protein sequence ID" value="OIW15240.1"/>
    <property type="molecule type" value="Genomic_DNA"/>
</dbReference>
<evidence type="ECO:0000259" key="9">
    <source>
        <dbReference type="SMART" id="SM01177"/>
    </source>
</evidence>
<dbReference type="PANTHER" id="PTHR13199:SF23">
    <property type="entry name" value="MEIOSIS CHROMOSOME SEGREGATION FAMILY PROTEIN"/>
    <property type="match status" value="1"/>
</dbReference>
<evidence type="ECO:0000256" key="3">
    <source>
        <dbReference type="ARBA" id="ARBA00008198"/>
    </source>
</evidence>
<name>A0A1J7HR07_LUPAN</name>
<dbReference type="GO" id="GO:0015979">
    <property type="term" value="P:photosynthesis"/>
    <property type="evidence" value="ECO:0007669"/>
    <property type="project" value="UniProtKB-KW"/>
</dbReference>
<dbReference type="InterPro" id="IPR025261">
    <property type="entry name" value="Atos-like_cons_dom"/>
</dbReference>
<comment type="similarity">
    <text evidence="3">Belongs to the Ycf4 family.</text>
</comment>
<evidence type="ECO:0000313" key="10">
    <source>
        <dbReference type="EMBL" id="OIW15240.1"/>
    </source>
</evidence>
<dbReference type="PANTHER" id="PTHR13199">
    <property type="entry name" value="GH03947P"/>
    <property type="match status" value="1"/>
</dbReference>
<keyword evidence="8" id="KW-0472">Membrane</keyword>
<reference evidence="10 11" key="1">
    <citation type="journal article" date="2017" name="Plant Biotechnol. J.">
        <title>A comprehensive draft genome sequence for lupin (Lupinus angustifolius), an emerging health food: insights into plant-microbe interactions and legume evolution.</title>
        <authorList>
            <person name="Hane J.K."/>
            <person name="Ming Y."/>
            <person name="Kamphuis L.G."/>
            <person name="Nelson M.N."/>
            <person name="Garg G."/>
            <person name="Atkins C.A."/>
            <person name="Bayer P.E."/>
            <person name="Bravo A."/>
            <person name="Bringans S."/>
            <person name="Cannon S."/>
            <person name="Edwards D."/>
            <person name="Foley R."/>
            <person name="Gao L.L."/>
            <person name="Harrison M.J."/>
            <person name="Huang W."/>
            <person name="Hurgobin B."/>
            <person name="Li S."/>
            <person name="Liu C.W."/>
            <person name="McGrath A."/>
            <person name="Morahan G."/>
            <person name="Murray J."/>
            <person name="Weller J."/>
            <person name="Jian J."/>
            <person name="Singh K.B."/>
        </authorList>
    </citation>
    <scope>NUCLEOTIDE SEQUENCE [LARGE SCALE GENOMIC DNA]</scope>
    <source>
        <strain evidence="11">cv. Tanjil</strain>
        <tissue evidence="10">Whole plant</tissue>
    </source>
</reference>
<comment type="subcellular location">
    <subcellularLocation>
        <location evidence="2">Membrane</location>
        <topology evidence="2">Multi-pass membrane protein</topology>
    </subcellularLocation>
</comment>
<evidence type="ECO:0000256" key="8">
    <source>
        <dbReference type="ARBA" id="ARBA00023136"/>
    </source>
</evidence>
<evidence type="ECO:0000256" key="6">
    <source>
        <dbReference type="ARBA" id="ARBA00022692"/>
    </source>
</evidence>
<evidence type="ECO:0000313" key="11">
    <source>
        <dbReference type="Proteomes" id="UP000188354"/>
    </source>
</evidence>